<protein>
    <submittedName>
        <fullName evidence="2">Uncharacterized protein</fullName>
    </submittedName>
</protein>
<evidence type="ECO:0000313" key="2">
    <source>
        <dbReference type="EMBL" id="KAG5507585.1"/>
    </source>
</evidence>
<keyword evidence="3" id="KW-1185">Reference proteome</keyword>
<feature type="compositionally biased region" description="Pro residues" evidence="1">
    <location>
        <begin position="338"/>
        <end position="350"/>
    </location>
</feature>
<accession>A0A836ILY6</accession>
<name>A0A836ILY6_9TRYP</name>
<organism evidence="2 3">
    <name type="scientific">Porcisia hertigi</name>
    <dbReference type="NCBI Taxonomy" id="2761500"/>
    <lineage>
        <taxon>Eukaryota</taxon>
        <taxon>Discoba</taxon>
        <taxon>Euglenozoa</taxon>
        <taxon>Kinetoplastea</taxon>
        <taxon>Metakinetoplastina</taxon>
        <taxon>Trypanosomatida</taxon>
        <taxon>Trypanosomatidae</taxon>
        <taxon>Leishmaniinae</taxon>
        <taxon>Porcisia</taxon>
    </lineage>
</organism>
<evidence type="ECO:0000313" key="3">
    <source>
        <dbReference type="Proteomes" id="UP000674318"/>
    </source>
</evidence>
<dbReference type="EMBL" id="JAFJZO010000018">
    <property type="protein sequence ID" value="KAG5507585.1"/>
    <property type="molecule type" value="Genomic_DNA"/>
</dbReference>
<gene>
    <name evidence="2" type="ORF">JKF63_06534</name>
</gene>
<dbReference type="RefSeq" id="XP_067757900.1">
    <property type="nucleotide sequence ID" value="XM_067902483.1"/>
</dbReference>
<evidence type="ECO:0000256" key="1">
    <source>
        <dbReference type="SAM" id="MobiDB-lite"/>
    </source>
</evidence>
<reference evidence="2 3" key="1">
    <citation type="submission" date="2021-02" db="EMBL/GenBank/DDBJ databases">
        <title>Porcisia hertigi Genome sequencing and assembly.</title>
        <authorList>
            <person name="Almutairi H."/>
            <person name="Gatherer D."/>
        </authorList>
    </citation>
    <scope>NUCLEOTIDE SEQUENCE [LARGE SCALE GENOMIC DNA]</scope>
    <source>
        <strain evidence="2 3">C119</strain>
    </source>
</reference>
<dbReference type="GeneID" id="94292560"/>
<proteinExistence type="predicted"/>
<dbReference type="InterPro" id="IPR011990">
    <property type="entry name" value="TPR-like_helical_dom_sf"/>
</dbReference>
<dbReference type="Gene3D" id="1.25.40.10">
    <property type="entry name" value="Tetratricopeptide repeat domain"/>
    <property type="match status" value="1"/>
</dbReference>
<dbReference type="AlphaFoldDB" id="A0A836ILY6"/>
<comment type="caution">
    <text evidence="2">The sequence shown here is derived from an EMBL/GenBank/DDBJ whole genome shotgun (WGS) entry which is preliminary data.</text>
</comment>
<dbReference type="Proteomes" id="UP000674318">
    <property type="component" value="Unassembled WGS sequence"/>
</dbReference>
<feature type="region of interest" description="Disordered" evidence="1">
    <location>
        <begin position="322"/>
        <end position="350"/>
    </location>
</feature>
<dbReference type="KEGG" id="phet:94292560"/>
<dbReference type="OrthoDB" id="272846at2759"/>
<sequence length="411" mass="43843">MPPLTLEQVLARSMRLPRQRARQVSRLYNNRESNGLGGGLERAPLNCTGQSLDGSNLPSSSGIASMMGHHHVGKRGNAGPSSVAATAANKNRNFFELIEREDARRQAGRLSLHTSGHLIRNSADLATYLKMAQRTGDWEGGLRAFAEATALPSVMAMLAASDASATTPILSTSSQPALSGCGISPTAVHITAVLDMCAKAEKWDLAEKLGAFFAPAYPDVFYRLVELMARRQSSDTEAGDCGWRAAFAYLTTRCPLPAAEISVEAFNVCLRGCEAALDWRGALEVVRAMGPNPLQGWRVAEEEGGESDSTATEVLHSGVATISDPTEGNAMSSSPPNASVPPAPSLSTPPSPNVVSYATLIATLEQSGKEGIASEVLNRLPAVEKEEITASYAALIMVWSNQILHRKRQRF</sequence>